<protein>
    <submittedName>
        <fullName evidence="1">Uncharacterized protein</fullName>
    </submittedName>
</protein>
<dbReference type="Proteomes" id="UP001363010">
    <property type="component" value="Unassembled WGS sequence"/>
</dbReference>
<reference evidence="1 2" key="1">
    <citation type="submission" date="2024-03" db="EMBL/GenBank/DDBJ databases">
        <title>Novel species of the genus Variovorax.</title>
        <authorList>
            <person name="Liu Q."/>
            <person name="Xin Y.-H."/>
        </authorList>
    </citation>
    <scope>NUCLEOTIDE SEQUENCE [LARGE SCALE GENOMIC DNA]</scope>
    <source>
        <strain evidence="1 2">KACC 18501</strain>
    </source>
</reference>
<accession>A0ABU8W151</accession>
<comment type="caution">
    <text evidence="1">The sequence shown here is derived from an EMBL/GenBank/DDBJ whole genome shotgun (WGS) entry which is preliminary data.</text>
</comment>
<evidence type="ECO:0000313" key="2">
    <source>
        <dbReference type="Proteomes" id="UP001363010"/>
    </source>
</evidence>
<name>A0ABU8W151_9BURK</name>
<sequence>MQFRDLLPGDLFTFHPLLGGAWSDLNVYRKAGNLTYHRADKILLIRTVESTAVRVTPEAADAFAYPEGSRKPMGHFATP</sequence>
<dbReference type="EMBL" id="JBBKZV010000009">
    <property type="protein sequence ID" value="MEJ8823775.1"/>
    <property type="molecule type" value="Genomic_DNA"/>
</dbReference>
<gene>
    <name evidence="1" type="ORF">WKW80_17315</name>
</gene>
<dbReference type="RefSeq" id="WP_340364800.1">
    <property type="nucleotide sequence ID" value="NZ_JBBKZV010000009.1"/>
</dbReference>
<keyword evidence="2" id="KW-1185">Reference proteome</keyword>
<evidence type="ECO:0000313" key="1">
    <source>
        <dbReference type="EMBL" id="MEJ8823775.1"/>
    </source>
</evidence>
<organism evidence="1 2">
    <name type="scientific">Variovorax humicola</name>
    <dbReference type="NCBI Taxonomy" id="1769758"/>
    <lineage>
        <taxon>Bacteria</taxon>
        <taxon>Pseudomonadati</taxon>
        <taxon>Pseudomonadota</taxon>
        <taxon>Betaproteobacteria</taxon>
        <taxon>Burkholderiales</taxon>
        <taxon>Comamonadaceae</taxon>
        <taxon>Variovorax</taxon>
    </lineage>
</organism>
<proteinExistence type="predicted"/>